<dbReference type="RefSeq" id="WP_375557236.1">
    <property type="nucleotide sequence ID" value="NZ_JBBVGT010000002.1"/>
</dbReference>
<reference evidence="1 2" key="1">
    <citation type="submission" date="2024-04" db="EMBL/GenBank/DDBJ databases">
        <title>Albibacterium profundi sp. nov., isolated from sediment of the Challenger Deep of Mariana Trench.</title>
        <authorList>
            <person name="Wang Y."/>
        </authorList>
    </citation>
    <scope>NUCLEOTIDE SEQUENCE [LARGE SCALE GENOMIC DNA]</scope>
    <source>
        <strain evidence="1 2">RHL897</strain>
    </source>
</reference>
<evidence type="ECO:0000313" key="1">
    <source>
        <dbReference type="EMBL" id="MFB5945702.1"/>
    </source>
</evidence>
<dbReference type="Proteomes" id="UP001580928">
    <property type="component" value="Unassembled WGS sequence"/>
</dbReference>
<accession>A0ABV5CDU6</accession>
<protein>
    <recommendedName>
        <fullName evidence="3">N-acetyltransferase domain-containing protein</fullName>
    </recommendedName>
</protein>
<comment type="caution">
    <text evidence="1">The sequence shown here is derived from an EMBL/GenBank/DDBJ whole genome shotgun (WGS) entry which is preliminary data.</text>
</comment>
<dbReference type="EMBL" id="JBBVGT010000002">
    <property type="protein sequence ID" value="MFB5945702.1"/>
    <property type="molecule type" value="Genomic_DNA"/>
</dbReference>
<organism evidence="1 2">
    <name type="scientific">Albibacterium profundi</name>
    <dbReference type="NCBI Taxonomy" id="3134906"/>
    <lineage>
        <taxon>Bacteria</taxon>
        <taxon>Pseudomonadati</taxon>
        <taxon>Bacteroidota</taxon>
        <taxon>Sphingobacteriia</taxon>
        <taxon>Sphingobacteriales</taxon>
        <taxon>Sphingobacteriaceae</taxon>
        <taxon>Albibacterium</taxon>
    </lineage>
</organism>
<name>A0ABV5CDU6_9SPHI</name>
<evidence type="ECO:0000313" key="2">
    <source>
        <dbReference type="Proteomes" id="UP001580928"/>
    </source>
</evidence>
<evidence type="ECO:0008006" key="3">
    <source>
        <dbReference type="Google" id="ProtNLM"/>
    </source>
</evidence>
<keyword evidence="2" id="KW-1185">Reference proteome</keyword>
<proteinExistence type="predicted"/>
<gene>
    <name evidence="1" type="ORF">WKR92_07640</name>
</gene>
<sequence>MNTSRDAFNVLIQQLENRCSTSFQVAEISSNIYSIDFPYHNLVIYYYLPESSRIHLDRASSKKAIIHLDEDRWLNRGDLVINRILNRLGQVERLYARKGVVARIDKNTALSFLEDHHLHTPIPGKYRYGLFIDGELMSIGVFSGGRLMRHTEGYRSFECIRFCTKQGYVVVGGLSKLLKAFSHDFKPSDVMTYVDCDWSDGKVYEKIGFEREGYTEPQYYLIDWKNHQRTAYQLESAGTMEILKKGNHYLLANSGSMKMIKRY</sequence>